<organism evidence="1 2">
    <name type="scientific">Mytilus coruscus</name>
    <name type="common">Sea mussel</name>
    <dbReference type="NCBI Taxonomy" id="42192"/>
    <lineage>
        <taxon>Eukaryota</taxon>
        <taxon>Metazoa</taxon>
        <taxon>Spiralia</taxon>
        <taxon>Lophotrochozoa</taxon>
        <taxon>Mollusca</taxon>
        <taxon>Bivalvia</taxon>
        <taxon>Autobranchia</taxon>
        <taxon>Pteriomorphia</taxon>
        <taxon>Mytilida</taxon>
        <taxon>Mytiloidea</taxon>
        <taxon>Mytilidae</taxon>
        <taxon>Mytilinae</taxon>
        <taxon>Mytilus</taxon>
    </lineage>
</organism>
<keyword evidence="2" id="KW-1185">Reference proteome</keyword>
<dbReference type="EMBL" id="CACVKT020007423">
    <property type="protein sequence ID" value="CAC5407752.1"/>
    <property type="molecule type" value="Genomic_DNA"/>
</dbReference>
<accession>A0A6J8DJS3</accession>
<dbReference type="PANTHER" id="PTHR33395">
    <property type="entry name" value="TRANSCRIPTASE, PUTATIVE-RELATED-RELATED"/>
    <property type="match status" value="1"/>
</dbReference>
<evidence type="ECO:0000313" key="1">
    <source>
        <dbReference type="EMBL" id="CAC5407752.1"/>
    </source>
</evidence>
<protein>
    <recommendedName>
        <fullName evidence="3">Endonuclease/exonuclease/phosphatase domain-containing protein</fullName>
    </recommendedName>
</protein>
<name>A0A6J8DJS3_MYTCO</name>
<reference evidence="1 2" key="1">
    <citation type="submission" date="2020-06" db="EMBL/GenBank/DDBJ databases">
        <authorList>
            <person name="Li R."/>
            <person name="Bekaert M."/>
        </authorList>
    </citation>
    <scope>NUCLEOTIDE SEQUENCE [LARGE SCALE GENOMIC DNA]</scope>
    <source>
        <strain evidence="2">wild</strain>
    </source>
</reference>
<proteinExistence type="predicted"/>
<evidence type="ECO:0000313" key="2">
    <source>
        <dbReference type="Proteomes" id="UP000507470"/>
    </source>
</evidence>
<dbReference type="GO" id="GO:0031012">
    <property type="term" value="C:extracellular matrix"/>
    <property type="evidence" value="ECO:0007669"/>
    <property type="project" value="TreeGrafter"/>
</dbReference>
<dbReference type="Proteomes" id="UP000507470">
    <property type="component" value="Unassembled WGS sequence"/>
</dbReference>
<dbReference type="GO" id="GO:0061343">
    <property type="term" value="P:cell adhesion involved in heart morphogenesis"/>
    <property type="evidence" value="ECO:0007669"/>
    <property type="project" value="TreeGrafter"/>
</dbReference>
<dbReference type="AlphaFoldDB" id="A0A6J8DJS3"/>
<dbReference type="GO" id="GO:0007508">
    <property type="term" value="P:larval heart development"/>
    <property type="evidence" value="ECO:0007669"/>
    <property type="project" value="TreeGrafter"/>
</dbReference>
<dbReference type="OrthoDB" id="5987290at2759"/>
<evidence type="ECO:0008006" key="3">
    <source>
        <dbReference type="Google" id="ProtNLM"/>
    </source>
</evidence>
<dbReference type="PANTHER" id="PTHR33395:SF22">
    <property type="entry name" value="REVERSE TRANSCRIPTASE DOMAIN-CONTAINING PROTEIN"/>
    <property type="match status" value="1"/>
</dbReference>
<sequence length="395" mass="45640">MGDFNENLLLANRNNLKNIILDNGMHQAITEPTLYCENSSSLLDPLIVNDIHILAYHEMSENILEANTRFHCPVSGILNLPKPKYTKFKRKVWDFEKGDYDRYCEELRQVDWETLLDTNLNNAVSIVTQKILDAANNYIPSKLIVVRTKDPPWMTSFIRRKICKRKRSHKKAKKYNTPESWENFKKIRNECYFEKQCKSLDSHVDSIKNWWKKLRNLAGLPSKSSDYPSILLNDTYLDDNKDKANAFNRYFCAQSSVDGSSTNILEINLDDVIHTLDNIIITQEEVYDQLLLLDVSKATGPDSISPRFLKYAARELSYPLALSFNKSLQLCIYPYDWKIAHVIPVFKSGSQEILSNYRPISLLSIIGSELISDEENEDIFKVVQSFILETGRFGS</sequence>
<gene>
    <name evidence="1" type="ORF">MCOR_41198</name>
</gene>